<dbReference type="Proteomes" id="UP001331761">
    <property type="component" value="Unassembled WGS sequence"/>
</dbReference>
<reference evidence="2 3" key="1">
    <citation type="submission" date="2019-10" db="EMBL/GenBank/DDBJ databases">
        <title>Assembly and Annotation for the nematode Trichostrongylus colubriformis.</title>
        <authorList>
            <person name="Martin J."/>
        </authorList>
    </citation>
    <scope>NUCLEOTIDE SEQUENCE [LARGE SCALE GENOMIC DNA]</scope>
    <source>
        <strain evidence="2">G859</strain>
        <tissue evidence="2">Whole worm</tissue>
    </source>
</reference>
<feature type="domain" description="SH2" evidence="1">
    <location>
        <begin position="2"/>
        <end position="44"/>
    </location>
</feature>
<comment type="caution">
    <text evidence="2">The sequence shown here is derived from an EMBL/GenBank/DDBJ whole genome shotgun (WGS) entry which is preliminary data.</text>
</comment>
<evidence type="ECO:0000313" key="3">
    <source>
        <dbReference type="Proteomes" id="UP001331761"/>
    </source>
</evidence>
<organism evidence="2 3">
    <name type="scientific">Trichostrongylus colubriformis</name>
    <name type="common">Black scour worm</name>
    <dbReference type="NCBI Taxonomy" id="6319"/>
    <lineage>
        <taxon>Eukaryota</taxon>
        <taxon>Metazoa</taxon>
        <taxon>Ecdysozoa</taxon>
        <taxon>Nematoda</taxon>
        <taxon>Chromadorea</taxon>
        <taxon>Rhabditida</taxon>
        <taxon>Rhabditina</taxon>
        <taxon>Rhabditomorpha</taxon>
        <taxon>Strongyloidea</taxon>
        <taxon>Trichostrongylidae</taxon>
        <taxon>Trichostrongylus</taxon>
    </lineage>
</organism>
<sequence>MIPRKEVEDMLKIQGDYLVRKTTVARQITYCLSVKHVSDTKHVPLGYSNGIWTLKDV</sequence>
<proteinExistence type="predicted"/>
<dbReference type="Gene3D" id="3.30.505.10">
    <property type="entry name" value="SH2 domain"/>
    <property type="match status" value="1"/>
</dbReference>
<dbReference type="InterPro" id="IPR000980">
    <property type="entry name" value="SH2"/>
</dbReference>
<evidence type="ECO:0000313" key="2">
    <source>
        <dbReference type="EMBL" id="KAK5985659.1"/>
    </source>
</evidence>
<feature type="non-terminal residue" evidence="2">
    <location>
        <position position="57"/>
    </location>
</feature>
<dbReference type="InterPro" id="IPR036860">
    <property type="entry name" value="SH2_dom_sf"/>
</dbReference>
<evidence type="ECO:0000259" key="1">
    <source>
        <dbReference type="Pfam" id="PF00017"/>
    </source>
</evidence>
<accession>A0AAN8FZ81</accession>
<dbReference type="Pfam" id="PF00017">
    <property type="entry name" value="SH2"/>
    <property type="match status" value="1"/>
</dbReference>
<gene>
    <name evidence="2" type="ORF">GCK32_022398</name>
</gene>
<dbReference type="AlphaFoldDB" id="A0AAN8FZ81"/>
<protein>
    <recommendedName>
        <fullName evidence="1">SH2 domain-containing protein</fullName>
    </recommendedName>
</protein>
<dbReference type="EMBL" id="WIXE01001475">
    <property type="protein sequence ID" value="KAK5985659.1"/>
    <property type="molecule type" value="Genomic_DNA"/>
</dbReference>
<name>A0AAN8FZ81_TRICO</name>
<keyword evidence="3" id="KW-1185">Reference proteome</keyword>
<dbReference type="SUPFAM" id="SSF55550">
    <property type="entry name" value="SH2 domain"/>
    <property type="match status" value="1"/>
</dbReference>